<evidence type="ECO:0000256" key="5">
    <source>
        <dbReference type="ARBA" id="ARBA00025933"/>
    </source>
</evidence>
<dbReference type="InterPro" id="IPR001444">
    <property type="entry name" value="Flag_bb_rod_N"/>
</dbReference>
<dbReference type="InterPro" id="IPR010930">
    <property type="entry name" value="Flg_bb/hook_C_dom"/>
</dbReference>
<evidence type="ECO:0000256" key="4">
    <source>
        <dbReference type="ARBA" id="ARBA00023143"/>
    </source>
</evidence>
<organism evidence="12 13">
    <name type="scientific">Maricaulis maris</name>
    <dbReference type="NCBI Taxonomy" id="74318"/>
    <lineage>
        <taxon>Bacteria</taxon>
        <taxon>Pseudomonadati</taxon>
        <taxon>Pseudomonadota</taxon>
        <taxon>Alphaproteobacteria</taxon>
        <taxon>Maricaulales</taxon>
        <taxon>Maricaulaceae</taxon>
        <taxon>Maricaulis</taxon>
    </lineage>
</organism>
<dbReference type="OrthoDB" id="9804559at2"/>
<comment type="similarity">
    <text evidence="2 8">Belongs to the flagella basal body rod proteins family.</text>
</comment>
<evidence type="ECO:0000259" key="9">
    <source>
        <dbReference type="Pfam" id="PF00460"/>
    </source>
</evidence>
<dbReference type="InterPro" id="IPR020013">
    <property type="entry name" value="Flagellar_FlgE/F/G"/>
</dbReference>
<comment type="subunit">
    <text evidence="5 8">The basal body constitutes a major portion of the flagellar organelle and consists of four rings (L,P,S, and M) mounted on a central rod. The rod consists of about 26 subunits of FlgG in the distal portion, and FlgB, FlgC and FlgF are thought to build up the proximal portion of the rod with about 6 subunits each.</text>
</comment>
<dbReference type="InterPro" id="IPR012834">
    <property type="entry name" value="FlgG_G_neg"/>
</dbReference>
<evidence type="ECO:0000256" key="3">
    <source>
        <dbReference type="ARBA" id="ARBA00017948"/>
    </source>
</evidence>
<feature type="domain" description="Flagellar hook protein FlgE/F/G-like D1" evidence="11">
    <location>
        <begin position="96"/>
        <end position="159"/>
    </location>
</feature>
<protein>
    <recommendedName>
        <fullName evidence="3 7">Flagellar basal-body rod protein FlgG</fullName>
    </recommendedName>
    <alternativeName>
        <fullName evidence="6 8">Distal rod protein</fullName>
    </alternativeName>
</protein>
<dbReference type="Proteomes" id="UP000273675">
    <property type="component" value="Unassembled WGS sequence"/>
</dbReference>
<evidence type="ECO:0000313" key="12">
    <source>
        <dbReference type="EMBL" id="RKR00153.1"/>
    </source>
</evidence>
<evidence type="ECO:0000256" key="6">
    <source>
        <dbReference type="ARBA" id="ARBA00032912"/>
    </source>
</evidence>
<keyword evidence="4 8" id="KW-0975">Bacterial flagellum</keyword>
<dbReference type="SUPFAM" id="SSF117143">
    <property type="entry name" value="Flagellar hook protein flgE"/>
    <property type="match status" value="1"/>
</dbReference>
<keyword evidence="12" id="KW-0282">Flagellum</keyword>
<evidence type="ECO:0000259" key="10">
    <source>
        <dbReference type="Pfam" id="PF06429"/>
    </source>
</evidence>
<dbReference type="RefSeq" id="WP_075190479.1">
    <property type="nucleotide sequence ID" value="NZ_RBIM01000003.1"/>
</dbReference>
<dbReference type="GO" id="GO:0071978">
    <property type="term" value="P:bacterial-type flagellum-dependent swarming motility"/>
    <property type="evidence" value="ECO:0007669"/>
    <property type="project" value="TreeGrafter"/>
</dbReference>
<sequence length="261" mass="27496">MRALTTAATGMQAQQLNVEVISNNLANMNTTGFKRQRAEFQDLLYQNVQQMGMDSSDAGTIVPTGVQVGLGVQTASIYRITEQGALSNTGNPFDLAISGHGYFRVQMPDGSDGYTRAGNFSISPEGELVTTDGYTVAPGIAIPQGSREIAINAQGQVQALIDGQTDPQTLGQLELATFFNQAGLEARGDNIFLETAASGAANTGTPGSPGFGTIRQGFVETSNVNSVSEITALIQAQRAYEMNARVITASDEMMAASSNLR</sequence>
<reference evidence="12 13" key="1">
    <citation type="submission" date="2018-10" db="EMBL/GenBank/DDBJ databases">
        <title>Genomic Encyclopedia of Type Strains, Phase IV (KMG-IV): sequencing the most valuable type-strain genomes for metagenomic binning, comparative biology and taxonomic classification.</title>
        <authorList>
            <person name="Goeker M."/>
        </authorList>
    </citation>
    <scope>NUCLEOTIDE SEQUENCE [LARGE SCALE GENOMIC DNA]</scope>
    <source>
        <strain evidence="12 13">DSM 4734</strain>
    </source>
</reference>
<dbReference type="InterPro" id="IPR037925">
    <property type="entry name" value="FlgE/F/G-like"/>
</dbReference>
<dbReference type="InterPro" id="IPR053967">
    <property type="entry name" value="LlgE_F_G-like_D1"/>
</dbReference>
<dbReference type="PANTHER" id="PTHR30435">
    <property type="entry name" value="FLAGELLAR PROTEIN"/>
    <property type="match status" value="1"/>
</dbReference>
<dbReference type="Pfam" id="PF22692">
    <property type="entry name" value="LlgE_F_G_D1"/>
    <property type="match status" value="1"/>
</dbReference>
<dbReference type="PROSITE" id="PS00588">
    <property type="entry name" value="FLAGELLA_BB_ROD"/>
    <property type="match status" value="1"/>
</dbReference>
<proteinExistence type="inferred from homology"/>
<feature type="domain" description="Flagellar basal body rod protein N-terminal" evidence="9">
    <location>
        <begin position="4"/>
        <end position="34"/>
    </location>
</feature>
<evidence type="ECO:0000259" key="11">
    <source>
        <dbReference type="Pfam" id="PF22692"/>
    </source>
</evidence>
<dbReference type="GO" id="GO:0009426">
    <property type="term" value="C:bacterial-type flagellum basal body, distal rod"/>
    <property type="evidence" value="ECO:0007669"/>
    <property type="project" value="UniProtKB-UniRule"/>
</dbReference>
<comment type="subcellular location">
    <subcellularLocation>
        <location evidence="1 8">Bacterial flagellum basal body</location>
    </subcellularLocation>
</comment>
<dbReference type="InterPro" id="IPR019776">
    <property type="entry name" value="Flagellar_basal_body_rod_CS"/>
</dbReference>
<name>A0A495DD09_9PROT</name>
<dbReference type="NCBIfam" id="TIGR02488">
    <property type="entry name" value="flgG_G_neg"/>
    <property type="match status" value="1"/>
</dbReference>
<dbReference type="AlphaFoldDB" id="A0A495DD09"/>
<evidence type="ECO:0000256" key="2">
    <source>
        <dbReference type="ARBA" id="ARBA00009677"/>
    </source>
</evidence>
<dbReference type="Pfam" id="PF00460">
    <property type="entry name" value="Flg_bb_rod"/>
    <property type="match status" value="1"/>
</dbReference>
<dbReference type="NCBIfam" id="TIGR03506">
    <property type="entry name" value="FlgEFG_subfam"/>
    <property type="match status" value="2"/>
</dbReference>
<feature type="domain" description="Flagellar basal-body/hook protein C-terminal" evidence="10">
    <location>
        <begin position="215"/>
        <end position="260"/>
    </location>
</feature>
<comment type="caution">
    <text evidence="12">The sequence shown here is derived from an EMBL/GenBank/DDBJ whole genome shotgun (WGS) entry which is preliminary data.</text>
</comment>
<gene>
    <name evidence="12" type="ORF">C7435_1353</name>
</gene>
<dbReference type="PANTHER" id="PTHR30435:SF19">
    <property type="entry name" value="FLAGELLAR BASAL-BODY ROD PROTEIN FLGG"/>
    <property type="match status" value="1"/>
</dbReference>
<evidence type="ECO:0000256" key="1">
    <source>
        <dbReference type="ARBA" id="ARBA00004117"/>
    </source>
</evidence>
<evidence type="ECO:0000256" key="8">
    <source>
        <dbReference type="RuleBase" id="RU362116"/>
    </source>
</evidence>
<dbReference type="Pfam" id="PF06429">
    <property type="entry name" value="Flg_bbr_C"/>
    <property type="match status" value="1"/>
</dbReference>
<keyword evidence="12" id="KW-0969">Cilium</keyword>
<dbReference type="EMBL" id="RBIM01000003">
    <property type="protein sequence ID" value="RKR00153.1"/>
    <property type="molecule type" value="Genomic_DNA"/>
</dbReference>
<keyword evidence="12" id="KW-0966">Cell projection</keyword>
<evidence type="ECO:0000256" key="7">
    <source>
        <dbReference type="NCBIfam" id="TIGR02488"/>
    </source>
</evidence>
<evidence type="ECO:0000313" key="13">
    <source>
        <dbReference type="Proteomes" id="UP000273675"/>
    </source>
</evidence>
<accession>A0A495DD09</accession>